<feature type="transmembrane region" description="Helical" evidence="7">
    <location>
        <begin position="148"/>
        <end position="165"/>
    </location>
</feature>
<evidence type="ECO:0000256" key="3">
    <source>
        <dbReference type="ARBA" id="ARBA00022692"/>
    </source>
</evidence>
<feature type="transmembrane region" description="Helical" evidence="7">
    <location>
        <begin position="12"/>
        <end position="37"/>
    </location>
</feature>
<keyword evidence="10" id="KW-1185">Reference proteome</keyword>
<keyword evidence="5 7" id="KW-1133">Transmembrane helix</keyword>
<evidence type="ECO:0000313" key="9">
    <source>
        <dbReference type="EMBL" id="WAA09249.1"/>
    </source>
</evidence>
<keyword evidence="4" id="KW-0378">Hydrolase</keyword>
<gene>
    <name evidence="9" type="ORF">OE104_11825</name>
</gene>
<dbReference type="Pfam" id="PF01694">
    <property type="entry name" value="Rhomboid"/>
    <property type="match status" value="1"/>
</dbReference>
<evidence type="ECO:0000313" key="10">
    <source>
        <dbReference type="Proteomes" id="UP001164718"/>
    </source>
</evidence>
<evidence type="ECO:0000256" key="2">
    <source>
        <dbReference type="ARBA" id="ARBA00009045"/>
    </source>
</evidence>
<dbReference type="PANTHER" id="PTHR43731">
    <property type="entry name" value="RHOMBOID PROTEASE"/>
    <property type="match status" value="1"/>
</dbReference>
<feature type="domain" description="Peptidase S54 rhomboid" evidence="8">
    <location>
        <begin position="55"/>
        <end position="190"/>
    </location>
</feature>
<evidence type="ECO:0000256" key="6">
    <source>
        <dbReference type="ARBA" id="ARBA00023136"/>
    </source>
</evidence>
<dbReference type="SUPFAM" id="SSF144091">
    <property type="entry name" value="Rhomboid-like"/>
    <property type="match status" value="1"/>
</dbReference>
<comment type="subcellular location">
    <subcellularLocation>
        <location evidence="1">Membrane</location>
        <topology evidence="1">Multi-pass membrane protein</topology>
    </subcellularLocation>
</comment>
<evidence type="ECO:0000259" key="8">
    <source>
        <dbReference type="Pfam" id="PF01694"/>
    </source>
</evidence>
<evidence type="ECO:0000256" key="4">
    <source>
        <dbReference type="ARBA" id="ARBA00022801"/>
    </source>
</evidence>
<feature type="transmembrane region" description="Helical" evidence="7">
    <location>
        <begin position="95"/>
        <end position="115"/>
    </location>
</feature>
<keyword evidence="9" id="KW-0645">Protease</keyword>
<keyword evidence="6 7" id="KW-0472">Membrane</keyword>
<dbReference type="InterPro" id="IPR022764">
    <property type="entry name" value="Peptidase_S54_rhomboid_dom"/>
</dbReference>
<dbReference type="RefSeq" id="WP_275417031.1">
    <property type="nucleotide sequence ID" value="NZ_CP106878.1"/>
</dbReference>
<name>A0A9E8LUW2_9BACI</name>
<dbReference type="KEGG" id="faf:OE104_11825"/>
<dbReference type="AlphaFoldDB" id="A0A9E8LUW2"/>
<evidence type="ECO:0000256" key="7">
    <source>
        <dbReference type="SAM" id="Phobius"/>
    </source>
</evidence>
<dbReference type="EMBL" id="CP106878">
    <property type="protein sequence ID" value="WAA09249.1"/>
    <property type="molecule type" value="Genomic_DNA"/>
</dbReference>
<dbReference type="PANTHER" id="PTHR43731:SF14">
    <property type="entry name" value="PRESENILIN-ASSOCIATED RHOMBOID-LIKE PROTEIN, MITOCHONDRIAL"/>
    <property type="match status" value="1"/>
</dbReference>
<reference evidence="9" key="1">
    <citation type="submission" date="2022-09" db="EMBL/GenBank/DDBJ databases">
        <title>Complete Genomes of Fervidibacillus albus and Fervidibacillus halotolerans isolated from tidal flat sediments.</title>
        <authorList>
            <person name="Kwon K.K."/>
            <person name="Yang S.-H."/>
            <person name="Park M.J."/>
            <person name="Oh H.-M."/>
        </authorList>
    </citation>
    <scope>NUCLEOTIDE SEQUENCE</scope>
    <source>
        <strain evidence="9">MEBiC13591</strain>
    </source>
</reference>
<dbReference type="Gene3D" id="1.20.1540.10">
    <property type="entry name" value="Rhomboid-like"/>
    <property type="match status" value="1"/>
</dbReference>
<dbReference type="InterPro" id="IPR050925">
    <property type="entry name" value="Rhomboid_protease_S54"/>
</dbReference>
<keyword evidence="3 7" id="KW-0812">Transmembrane</keyword>
<feature type="transmembrane region" description="Helical" evidence="7">
    <location>
        <begin position="121"/>
        <end position="141"/>
    </location>
</feature>
<protein>
    <submittedName>
        <fullName evidence="9">Rhomboid family intramembrane serine protease</fullName>
    </submittedName>
</protein>
<comment type="similarity">
    <text evidence="2">Belongs to the peptidase S54 family.</text>
</comment>
<feature type="transmembrane region" description="Helical" evidence="7">
    <location>
        <begin position="57"/>
        <end position="83"/>
    </location>
</feature>
<proteinExistence type="inferred from homology"/>
<dbReference type="InterPro" id="IPR035952">
    <property type="entry name" value="Rhomboid-like_sf"/>
</dbReference>
<sequence length="200" mass="22642">MQRQPSIPQFRTVQPPIIFLLTIQVIFYFLVIVPIFPNRTIYEKMVGVNILLSSGEWWRIITPAFIHLSFHHFLFNGFSLYLFGSMLGERIKDWGVLFIFLSSAIFANLFTYLFAPPAFVHAGASGGVFGFIGVFASLILSRRLPNEQAITVGTIIGIASFLSLFQMNANLFAHIGGFLWGFICGFAIGRKREKKDFQTF</sequence>
<dbReference type="GO" id="GO:0016020">
    <property type="term" value="C:membrane"/>
    <property type="evidence" value="ECO:0007669"/>
    <property type="project" value="UniProtKB-SubCell"/>
</dbReference>
<dbReference type="GO" id="GO:0004252">
    <property type="term" value="F:serine-type endopeptidase activity"/>
    <property type="evidence" value="ECO:0007669"/>
    <property type="project" value="InterPro"/>
</dbReference>
<accession>A0A9E8LUW2</accession>
<feature type="transmembrane region" description="Helical" evidence="7">
    <location>
        <begin position="171"/>
        <end position="189"/>
    </location>
</feature>
<dbReference type="Proteomes" id="UP001164718">
    <property type="component" value="Chromosome"/>
</dbReference>
<evidence type="ECO:0000256" key="5">
    <source>
        <dbReference type="ARBA" id="ARBA00022989"/>
    </source>
</evidence>
<organism evidence="9 10">
    <name type="scientific">Fervidibacillus albus</name>
    <dbReference type="NCBI Taxonomy" id="2980026"/>
    <lineage>
        <taxon>Bacteria</taxon>
        <taxon>Bacillati</taxon>
        <taxon>Bacillota</taxon>
        <taxon>Bacilli</taxon>
        <taxon>Bacillales</taxon>
        <taxon>Bacillaceae</taxon>
        <taxon>Fervidibacillus</taxon>
    </lineage>
</organism>
<evidence type="ECO:0000256" key="1">
    <source>
        <dbReference type="ARBA" id="ARBA00004141"/>
    </source>
</evidence>
<dbReference type="GO" id="GO:0006508">
    <property type="term" value="P:proteolysis"/>
    <property type="evidence" value="ECO:0007669"/>
    <property type="project" value="UniProtKB-KW"/>
</dbReference>